<organism evidence="2 3">
    <name type="scientific">Anoxybacteroides tepidamans</name>
    <dbReference type="NCBI Taxonomy" id="265948"/>
    <lineage>
        <taxon>Bacteria</taxon>
        <taxon>Bacillati</taxon>
        <taxon>Bacillota</taxon>
        <taxon>Bacilli</taxon>
        <taxon>Bacillales</taxon>
        <taxon>Anoxybacillaceae</taxon>
        <taxon>Anoxybacteroides</taxon>
    </lineage>
</organism>
<dbReference type="Proteomes" id="UP000520011">
    <property type="component" value="Unassembled WGS sequence"/>
</dbReference>
<protein>
    <submittedName>
        <fullName evidence="2">Uncharacterized protein</fullName>
    </submittedName>
</protein>
<keyword evidence="3" id="KW-1185">Reference proteome</keyword>
<evidence type="ECO:0000256" key="1">
    <source>
        <dbReference type="SAM" id="MobiDB-lite"/>
    </source>
</evidence>
<name>A0A7W8MWB1_9BACL</name>
<feature type="region of interest" description="Disordered" evidence="1">
    <location>
        <begin position="27"/>
        <end position="60"/>
    </location>
</feature>
<dbReference type="AlphaFoldDB" id="A0A7W8MWB1"/>
<evidence type="ECO:0000313" key="3">
    <source>
        <dbReference type="Proteomes" id="UP000520011"/>
    </source>
</evidence>
<evidence type="ECO:0000313" key="2">
    <source>
        <dbReference type="EMBL" id="MBB5326189.1"/>
    </source>
</evidence>
<accession>A0A7W8MWB1</accession>
<sequence>MADEKVDSLFFRMSEASHRLAFVTPSRDRGPNNLPLHTQMYLSRSGVVRSPDSRNIPITP</sequence>
<reference evidence="2 3" key="1">
    <citation type="submission" date="2020-08" db="EMBL/GenBank/DDBJ databases">
        <title>Genomic Encyclopedia of Type Strains, Phase IV (KMG-IV): sequencing the most valuable type-strain genomes for metagenomic binning, comparative biology and taxonomic classification.</title>
        <authorList>
            <person name="Goeker M."/>
        </authorList>
    </citation>
    <scope>NUCLEOTIDE SEQUENCE [LARGE SCALE GENOMIC DNA]</scope>
    <source>
        <strain evidence="2 3">DSM 16325</strain>
    </source>
</reference>
<gene>
    <name evidence="2" type="ORF">HNQ34_003308</name>
</gene>
<dbReference type="EMBL" id="JACHEP010000031">
    <property type="protein sequence ID" value="MBB5326189.1"/>
    <property type="molecule type" value="Genomic_DNA"/>
</dbReference>
<proteinExistence type="predicted"/>
<comment type="caution">
    <text evidence="2">The sequence shown here is derived from an EMBL/GenBank/DDBJ whole genome shotgun (WGS) entry which is preliminary data.</text>
</comment>